<sequence>LFNYLQKILIIGQLFVPIILFKKCCTKGIFSNLAFSRSCLFNRRHAIMEYQTYRVYLKKLDLLNRSNEYKTSFESLDREFKLSDQLKNFSYLAKENHEKNILLKCFTLQFLHFGHSNNNSARINDPRK</sequence>
<evidence type="ECO:0000313" key="1">
    <source>
        <dbReference type="EMBL" id="ESA15511.1"/>
    </source>
</evidence>
<organism evidence="1">
    <name type="scientific">Rhizophagus irregularis (strain DAOM 181602 / DAOM 197198 / MUCL 43194)</name>
    <name type="common">Arbuscular mycorrhizal fungus</name>
    <name type="synonym">Glomus intraradices</name>
    <dbReference type="NCBI Taxonomy" id="747089"/>
    <lineage>
        <taxon>Eukaryota</taxon>
        <taxon>Fungi</taxon>
        <taxon>Fungi incertae sedis</taxon>
        <taxon>Mucoromycota</taxon>
        <taxon>Glomeromycotina</taxon>
        <taxon>Glomeromycetes</taxon>
        <taxon>Glomerales</taxon>
        <taxon>Glomeraceae</taxon>
        <taxon>Rhizophagus</taxon>
    </lineage>
</organism>
<dbReference type="HOGENOM" id="CLU_1964876_0_0_1"/>
<gene>
    <name evidence="1" type="ORF">GLOINDRAFT_94906</name>
</gene>
<accession>U9UIU6</accession>
<feature type="non-terminal residue" evidence="1">
    <location>
        <position position="1"/>
    </location>
</feature>
<name>U9UIU6_RHIID</name>
<protein>
    <submittedName>
        <fullName evidence="1">Uncharacterized protein</fullName>
    </submittedName>
</protein>
<proteinExistence type="predicted"/>
<reference evidence="1" key="1">
    <citation type="submission" date="2013-07" db="EMBL/GenBank/DDBJ databases">
        <title>The genome of an arbuscular mycorrhizal fungus provides insights into the evolution of the oldest plant symbiosis.</title>
        <authorList>
            <consortium name="DOE Joint Genome Institute"/>
            <person name="Tisserant E."/>
            <person name="Malbreil M."/>
            <person name="Kuo A."/>
            <person name="Kohler A."/>
            <person name="Symeonidi A."/>
            <person name="Balestrini R."/>
            <person name="Charron P."/>
            <person name="Duensing N."/>
            <person name="Frei-dit-Frey N."/>
            <person name="Gianinazzi-Pearson V."/>
            <person name="Gilbert B."/>
            <person name="Handa Y."/>
            <person name="Hijri M."/>
            <person name="Kaul R."/>
            <person name="Kawaguchi M."/>
            <person name="Krajinski F."/>
            <person name="Lammers P."/>
            <person name="Lapierre D."/>
            <person name="Masclaux F.G."/>
            <person name="Murat C."/>
            <person name="Morin E."/>
            <person name="Ndikumana S."/>
            <person name="Pagni M."/>
            <person name="Petitpierre D."/>
            <person name="Requena N."/>
            <person name="Rosikiewicz P."/>
            <person name="Riley R."/>
            <person name="Saito K."/>
            <person name="San Clemente H."/>
            <person name="Shapiro H."/>
            <person name="van Tuinen D."/>
            <person name="Becard G."/>
            <person name="Bonfante P."/>
            <person name="Paszkowski U."/>
            <person name="Shachar-Hill Y."/>
            <person name="Young J.P."/>
            <person name="Sanders I.R."/>
            <person name="Henrissat B."/>
            <person name="Rensing S.A."/>
            <person name="Grigoriev I.V."/>
            <person name="Corradi N."/>
            <person name="Roux C."/>
            <person name="Martin F."/>
        </authorList>
    </citation>
    <scope>NUCLEOTIDE SEQUENCE</scope>
    <source>
        <strain evidence="1">DAOM 197198</strain>
    </source>
</reference>
<dbReference type="AlphaFoldDB" id="U9UIU6"/>
<dbReference type="EMBL" id="KI281935">
    <property type="protein sequence ID" value="ESA15511.1"/>
    <property type="molecule type" value="Genomic_DNA"/>
</dbReference>